<name>A0A7S2P681_9STRA</name>
<dbReference type="AlphaFoldDB" id="A0A7S2P681"/>
<gene>
    <name evidence="3" type="ORF">LDAN0321_LOCUS9942</name>
</gene>
<evidence type="ECO:0000256" key="2">
    <source>
        <dbReference type="SAM" id="MobiDB-lite"/>
    </source>
</evidence>
<feature type="region of interest" description="Disordered" evidence="2">
    <location>
        <begin position="593"/>
        <end position="613"/>
    </location>
</feature>
<dbReference type="EMBL" id="HBGY01015322">
    <property type="protein sequence ID" value="CAD9579761.1"/>
    <property type="molecule type" value="Transcribed_RNA"/>
</dbReference>
<dbReference type="InterPro" id="IPR036427">
    <property type="entry name" value="Bromodomain-like_sf"/>
</dbReference>
<protein>
    <submittedName>
        <fullName evidence="3">Uncharacterized protein</fullName>
    </submittedName>
</protein>
<feature type="compositionally biased region" description="Polar residues" evidence="2">
    <location>
        <begin position="593"/>
        <end position="610"/>
    </location>
</feature>
<feature type="region of interest" description="Disordered" evidence="2">
    <location>
        <begin position="694"/>
        <end position="725"/>
    </location>
</feature>
<dbReference type="SUPFAM" id="SSF47370">
    <property type="entry name" value="Bromodomain"/>
    <property type="match status" value="1"/>
</dbReference>
<keyword evidence="1" id="KW-0103">Bromodomain</keyword>
<sequence>MKDIEQIWQNCKIYNLDGSAVSRMADVQQLQYRRMRRVSIDSDLSSMVIKSVQDFVDAANKNRARISAASTILPYAKRLPSYIKVASNDSLTPKPGEPFIERLSAKPPATKHASKLLIVFDPTTNTIVRHYTTQRMAMMAISKLSDDGFQPGFSPNTDHFIRKIFKAAAMDPNLTIFGYRWLIYDDILSRSCIFPGFQDKVEKEKPAPSSSVNSSSSKPKSSVKRKSEAGVLIVKKDGASGARLETFESISAAYVDWLQTLQSCLVTPKMKVEEGKKEDMVLFQSQFLNGGAHIDGLQWKLIPYSEKSKLCKSSDKLTRSNRKQGSSVKKKQSNKRQAEPLLIPPAADDHCHAFMLRQKQYCKRKIVNGGNYCLIHMKQMVQGNVANGVKLVSELKGVLPPPRKKSKKQVADSSASAEPGSCLMNGDPKLKAQAQSNAAVPPVISANSKQIEKEGVGSNLVSSKRVDATAPMPNHISQTNAVSASIVGTDTRTSGVDSAAQTSCASNKNPSTSAGVHESANSAFARVGPSPTTADATMKVSTNLPLPSSKLAAQMCSAKSPSIASDAEKIAAVKSMLALSNLKKVAISPVKTSRSQTIPPSGAQSANVARSSEPPPTKMIIQNEGAQPKQVKIATTGSNVASFMRGALSSVQKLISPQPASVLTTPQAVAGKGVQDTKMAPRKDLEGVVESVGAKSKSEVQADASSDQVQSAITERSQTPTTTTPDTQFLALAAVMKFISPSKRRELATDASISDHAETLLPHKRKAIGVVSISLKNQEIIGRWESIRACGRAVNIPNPKLGSMIKDLDPDENGNVYVAGFDNEEEVLQKIRDAVKAGNVTLLDD</sequence>
<organism evidence="3">
    <name type="scientific">Leptocylindrus danicus</name>
    <dbReference type="NCBI Taxonomy" id="163516"/>
    <lineage>
        <taxon>Eukaryota</taxon>
        <taxon>Sar</taxon>
        <taxon>Stramenopiles</taxon>
        <taxon>Ochrophyta</taxon>
        <taxon>Bacillariophyta</taxon>
        <taxon>Coscinodiscophyceae</taxon>
        <taxon>Chaetocerotophycidae</taxon>
        <taxon>Leptocylindrales</taxon>
        <taxon>Leptocylindraceae</taxon>
        <taxon>Leptocylindrus</taxon>
    </lineage>
</organism>
<feature type="compositionally biased region" description="Polar residues" evidence="2">
    <location>
        <begin position="703"/>
        <end position="718"/>
    </location>
</feature>
<feature type="region of interest" description="Disordered" evidence="2">
    <location>
        <begin position="313"/>
        <end position="342"/>
    </location>
</feature>
<feature type="compositionally biased region" description="Low complexity" evidence="2">
    <location>
        <begin position="207"/>
        <end position="220"/>
    </location>
</feature>
<proteinExistence type="predicted"/>
<reference evidence="3" key="1">
    <citation type="submission" date="2021-01" db="EMBL/GenBank/DDBJ databases">
        <authorList>
            <person name="Corre E."/>
            <person name="Pelletier E."/>
            <person name="Niang G."/>
            <person name="Scheremetjew M."/>
            <person name="Finn R."/>
            <person name="Kale V."/>
            <person name="Holt S."/>
            <person name="Cochrane G."/>
            <person name="Meng A."/>
            <person name="Brown T."/>
            <person name="Cohen L."/>
        </authorList>
    </citation>
    <scope>NUCLEOTIDE SEQUENCE</scope>
    <source>
        <strain evidence="3">B650</strain>
    </source>
</reference>
<evidence type="ECO:0000313" key="3">
    <source>
        <dbReference type="EMBL" id="CAD9579761.1"/>
    </source>
</evidence>
<accession>A0A7S2P681</accession>
<evidence type="ECO:0000256" key="1">
    <source>
        <dbReference type="ARBA" id="ARBA00023117"/>
    </source>
</evidence>
<feature type="region of interest" description="Disordered" evidence="2">
    <location>
        <begin position="203"/>
        <end position="223"/>
    </location>
</feature>
<feature type="region of interest" description="Disordered" evidence="2">
    <location>
        <begin position="399"/>
        <end position="430"/>
    </location>
</feature>